<reference evidence="1 2" key="1">
    <citation type="submission" date="2024-01" db="EMBL/GenBank/DDBJ databases">
        <title>Genome insights into Plantactinospora sonchi sp. nov.</title>
        <authorList>
            <person name="Wang L."/>
        </authorList>
    </citation>
    <scope>NUCLEOTIDE SEQUENCE [LARGE SCALE GENOMIC DNA]</scope>
    <source>
        <strain evidence="1 2">NEAU-QY2</strain>
    </source>
</reference>
<evidence type="ECO:0000313" key="1">
    <source>
        <dbReference type="EMBL" id="MEE6258443.1"/>
    </source>
</evidence>
<evidence type="ECO:0008006" key="3">
    <source>
        <dbReference type="Google" id="ProtNLM"/>
    </source>
</evidence>
<gene>
    <name evidence="1" type="ORF">V1633_08045</name>
</gene>
<proteinExistence type="predicted"/>
<keyword evidence="2" id="KW-1185">Reference proteome</keyword>
<dbReference type="SUPFAM" id="SSF53474">
    <property type="entry name" value="alpha/beta-Hydrolases"/>
    <property type="match status" value="1"/>
</dbReference>
<evidence type="ECO:0000313" key="2">
    <source>
        <dbReference type="Proteomes" id="UP001332243"/>
    </source>
</evidence>
<dbReference type="Gene3D" id="3.40.50.1820">
    <property type="entry name" value="alpha/beta hydrolase"/>
    <property type="match status" value="1"/>
</dbReference>
<organism evidence="1 2">
    <name type="scientific">Plantactinospora sonchi</name>
    <dbReference type="NCBI Taxonomy" id="1544735"/>
    <lineage>
        <taxon>Bacteria</taxon>
        <taxon>Bacillati</taxon>
        <taxon>Actinomycetota</taxon>
        <taxon>Actinomycetes</taxon>
        <taxon>Micromonosporales</taxon>
        <taxon>Micromonosporaceae</taxon>
        <taxon>Plantactinospora</taxon>
    </lineage>
</organism>
<dbReference type="RefSeq" id="WP_331213554.1">
    <property type="nucleotide sequence ID" value="NZ_JAZGQK010000006.1"/>
</dbReference>
<comment type="caution">
    <text evidence="1">The sequence shown here is derived from an EMBL/GenBank/DDBJ whole genome shotgun (WGS) entry which is preliminary data.</text>
</comment>
<name>A0ABU7RPK9_9ACTN</name>
<accession>A0ABU7RPK9</accession>
<protein>
    <recommendedName>
        <fullName evidence="3">Epoxide hydrolase</fullName>
    </recommendedName>
</protein>
<dbReference type="EMBL" id="JAZGQK010000006">
    <property type="protein sequence ID" value="MEE6258443.1"/>
    <property type="molecule type" value="Genomic_DNA"/>
</dbReference>
<dbReference type="Proteomes" id="UP001332243">
    <property type="component" value="Unassembled WGS sequence"/>
</dbReference>
<sequence>MAVFAHGITRAIRPIAELTHRIRRWTEFDRGGHFAALELPDEFVDDVRAFFWDLR</sequence>
<dbReference type="InterPro" id="IPR029058">
    <property type="entry name" value="AB_hydrolase_fold"/>
</dbReference>